<keyword evidence="2" id="KW-0472">Membrane</keyword>
<feature type="compositionally biased region" description="Basic and acidic residues" evidence="1">
    <location>
        <begin position="13"/>
        <end position="25"/>
    </location>
</feature>
<keyword evidence="2" id="KW-0812">Transmembrane</keyword>
<name>A0AAD1ULH3_EUPCR</name>
<dbReference type="Pfam" id="PF00240">
    <property type="entry name" value="ubiquitin"/>
    <property type="match status" value="1"/>
</dbReference>
<dbReference type="Proteomes" id="UP001295684">
    <property type="component" value="Unassembled WGS sequence"/>
</dbReference>
<dbReference type="Gene3D" id="3.10.20.90">
    <property type="entry name" value="Phosphatidylinositol 3-kinase Catalytic Subunit, Chain A, domain 1"/>
    <property type="match status" value="1"/>
</dbReference>
<feature type="domain" description="Ubiquitin-like" evidence="3">
    <location>
        <begin position="166"/>
        <end position="219"/>
    </location>
</feature>
<reference evidence="4" key="1">
    <citation type="submission" date="2023-07" db="EMBL/GenBank/DDBJ databases">
        <authorList>
            <consortium name="AG Swart"/>
            <person name="Singh M."/>
            <person name="Singh A."/>
            <person name="Seah K."/>
            <person name="Emmerich C."/>
        </authorList>
    </citation>
    <scope>NUCLEOTIDE SEQUENCE</scope>
    <source>
        <strain evidence="4">DP1</strain>
    </source>
</reference>
<keyword evidence="5" id="KW-1185">Reference proteome</keyword>
<sequence length="391" mass="44759">MNKYGKFLEEEEKASSDRYEEDKNYENYAPVTFNGDSTRGEMKKHQIMSYKEFEDRVNEEIEIKDDKINYNSKGMGGIMDNSAISQMELMGKENPYKSPFKGPVVQNTSFEADISMGIQEAKEESKEEPKEESKDDSLRRSLSGIKTFLQFKLNNGVTLNTSVNLETTTVLNLKERIFKADIDNGKVVRMIFMGKMMKDENLLCQYKLKNMSFISVIISNALVRPEGAQPADGEIETIDGKTGFDRFIKMQNQLYTDMQVHQMRLVFHSLMMRSGAERTDETADGLLEKEEEWLTGTLVSDQTIDDLIDCKTVLSCRNDIVLPTYKRMNEPVVYNENTKCLHMLGFLLLGFLMPIISLIVFLFILSTENGKVKAVMTGNIIAFLVMILYFE</sequence>
<dbReference type="InterPro" id="IPR029071">
    <property type="entry name" value="Ubiquitin-like_domsf"/>
</dbReference>
<feature type="transmembrane region" description="Helical" evidence="2">
    <location>
        <begin position="343"/>
        <end position="365"/>
    </location>
</feature>
<comment type="caution">
    <text evidence="4">The sequence shown here is derived from an EMBL/GenBank/DDBJ whole genome shotgun (WGS) entry which is preliminary data.</text>
</comment>
<dbReference type="InterPro" id="IPR000626">
    <property type="entry name" value="Ubiquitin-like_dom"/>
</dbReference>
<evidence type="ECO:0000313" key="5">
    <source>
        <dbReference type="Proteomes" id="UP001295684"/>
    </source>
</evidence>
<dbReference type="EMBL" id="CAMPGE010012228">
    <property type="protein sequence ID" value="CAI2371009.1"/>
    <property type="molecule type" value="Genomic_DNA"/>
</dbReference>
<evidence type="ECO:0000259" key="3">
    <source>
        <dbReference type="Pfam" id="PF00240"/>
    </source>
</evidence>
<keyword evidence="2" id="KW-1133">Transmembrane helix</keyword>
<feature type="transmembrane region" description="Helical" evidence="2">
    <location>
        <begin position="372"/>
        <end position="390"/>
    </location>
</feature>
<accession>A0AAD1ULH3</accession>
<dbReference type="AlphaFoldDB" id="A0AAD1ULH3"/>
<organism evidence="4 5">
    <name type="scientific">Euplotes crassus</name>
    <dbReference type="NCBI Taxonomy" id="5936"/>
    <lineage>
        <taxon>Eukaryota</taxon>
        <taxon>Sar</taxon>
        <taxon>Alveolata</taxon>
        <taxon>Ciliophora</taxon>
        <taxon>Intramacronucleata</taxon>
        <taxon>Spirotrichea</taxon>
        <taxon>Hypotrichia</taxon>
        <taxon>Euplotida</taxon>
        <taxon>Euplotidae</taxon>
        <taxon>Moneuplotes</taxon>
    </lineage>
</organism>
<gene>
    <name evidence="4" type="ORF">ECRASSUSDP1_LOCUS12329</name>
</gene>
<evidence type="ECO:0000256" key="1">
    <source>
        <dbReference type="SAM" id="MobiDB-lite"/>
    </source>
</evidence>
<evidence type="ECO:0000313" key="4">
    <source>
        <dbReference type="EMBL" id="CAI2371009.1"/>
    </source>
</evidence>
<evidence type="ECO:0000256" key="2">
    <source>
        <dbReference type="SAM" id="Phobius"/>
    </source>
</evidence>
<protein>
    <recommendedName>
        <fullName evidence="3">Ubiquitin-like domain-containing protein</fullName>
    </recommendedName>
</protein>
<proteinExistence type="predicted"/>
<feature type="region of interest" description="Disordered" evidence="1">
    <location>
        <begin position="1"/>
        <end position="41"/>
    </location>
</feature>
<dbReference type="SUPFAM" id="SSF54236">
    <property type="entry name" value="Ubiquitin-like"/>
    <property type="match status" value="1"/>
</dbReference>
<feature type="region of interest" description="Disordered" evidence="1">
    <location>
        <begin position="120"/>
        <end position="139"/>
    </location>
</feature>